<dbReference type="Proteomes" id="UP000501969">
    <property type="component" value="Segment"/>
</dbReference>
<protein>
    <submittedName>
        <fullName evidence="1">P49</fullName>
    </submittedName>
</protein>
<evidence type="ECO:0000313" key="2">
    <source>
        <dbReference type="Proteomes" id="UP000501969"/>
    </source>
</evidence>
<reference evidence="1 2" key="1">
    <citation type="submission" date="2018-03" db="EMBL/GenBank/DDBJ databases">
        <title>Complete genome sequence of a second alphabaculovirus from the true armyworm, Mythimna unipuncta.</title>
        <authorList>
            <person name="Harrison R.L."/>
            <person name="Mowery J.D."/>
            <person name="Bauchan G.R."/>
            <person name="Theilmann D.A."/>
            <person name="Erlandson M.A."/>
        </authorList>
    </citation>
    <scope>NUCLEOTIDE SEQUENCE [LARGE SCALE GENOMIC DNA]</scope>
    <source>
        <strain evidence="1 2">KY310</strain>
    </source>
</reference>
<accession>A0A346TPJ9</accession>
<dbReference type="GeneID" id="80534016"/>
<proteinExistence type="predicted"/>
<keyword evidence="2" id="KW-1185">Reference proteome</keyword>
<organism evidence="1 2">
    <name type="scientific">Mythimna unipuncta nucleopolyhedrovirus</name>
    <dbReference type="NCBI Taxonomy" id="447897"/>
    <lineage>
        <taxon>Viruses</taxon>
        <taxon>Viruses incertae sedis</taxon>
        <taxon>Naldaviricetes</taxon>
        <taxon>Lefavirales</taxon>
        <taxon>Baculoviridae</taxon>
        <taxon>Alphabaculovirus</taxon>
    </lineage>
</organism>
<dbReference type="KEGG" id="vg:80534016"/>
<dbReference type="RefSeq" id="YP_010796521.1">
    <property type="nucleotide sequence ID" value="NC_076031.1"/>
</dbReference>
<evidence type="ECO:0000313" key="1">
    <source>
        <dbReference type="EMBL" id="AXU41509.1"/>
    </source>
</evidence>
<name>A0A346TPJ9_9ABAC</name>
<sequence>MCDTLSTVSFRSTNEEDLSYLICSNGPVTDRDALFALILNGFVVALNRTVFNKVSAMCRKKINGIVEFYDYITSTTNEPDQHKSTETVRCEMMVLTHKHVKSLNFNKPTETDVNMFIDHCYDRFEPSIMICIARNAGAAPSEVRQQSVDSTCTSDHGQTIPLAMRPNEEKDYNERDRYDRRIDEMNAIVRNVNSQRAKRMESVSKHIDRIEKNRFDHVRLLIELNLLKSCIERIELDEYLDDTNNKNSILSTASRYLDKLFHHLDTLITLKYETFDANYHSCCTTLSRKLEILTTLLQLYIDEHSIEWMTTASHRPLPM</sequence>
<dbReference type="EMBL" id="MH124167">
    <property type="protein sequence ID" value="AXU41509.1"/>
    <property type="molecule type" value="Genomic_DNA"/>
</dbReference>